<evidence type="ECO:0000313" key="2">
    <source>
        <dbReference type="Proteomes" id="UP000314294"/>
    </source>
</evidence>
<evidence type="ECO:0000313" key="1">
    <source>
        <dbReference type="EMBL" id="TNN29097.1"/>
    </source>
</evidence>
<name>A0A4Z2EJH8_9TELE</name>
<dbReference type="Proteomes" id="UP000314294">
    <property type="component" value="Unassembled WGS sequence"/>
</dbReference>
<comment type="caution">
    <text evidence="1">The sequence shown here is derived from an EMBL/GenBank/DDBJ whole genome shotgun (WGS) entry which is preliminary data.</text>
</comment>
<gene>
    <name evidence="1" type="ORF">EYF80_060756</name>
</gene>
<dbReference type="OrthoDB" id="6103133at2759"/>
<organism evidence="1 2">
    <name type="scientific">Liparis tanakae</name>
    <name type="common">Tanaka's snailfish</name>
    <dbReference type="NCBI Taxonomy" id="230148"/>
    <lineage>
        <taxon>Eukaryota</taxon>
        <taxon>Metazoa</taxon>
        <taxon>Chordata</taxon>
        <taxon>Craniata</taxon>
        <taxon>Vertebrata</taxon>
        <taxon>Euteleostomi</taxon>
        <taxon>Actinopterygii</taxon>
        <taxon>Neopterygii</taxon>
        <taxon>Teleostei</taxon>
        <taxon>Neoteleostei</taxon>
        <taxon>Acanthomorphata</taxon>
        <taxon>Eupercaria</taxon>
        <taxon>Perciformes</taxon>
        <taxon>Cottioidei</taxon>
        <taxon>Cottales</taxon>
        <taxon>Liparidae</taxon>
        <taxon>Liparis</taxon>
    </lineage>
</organism>
<proteinExistence type="predicted"/>
<reference evidence="1 2" key="1">
    <citation type="submission" date="2019-03" db="EMBL/GenBank/DDBJ databases">
        <title>First draft genome of Liparis tanakae, snailfish: a comprehensive survey of snailfish specific genes.</title>
        <authorList>
            <person name="Kim W."/>
            <person name="Song I."/>
            <person name="Jeong J.-H."/>
            <person name="Kim D."/>
            <person name="Kim S."/>
            <person name="Ryu S."/>
            <person name="Song J.Y."/>
            <person name="Lee S.K."/>
        </authorList>
    </citation>
    <scope>NUCLEOTIDE SEQUENCE [LARGE SCALE GENOMIC DNA]</scope>
    <source>
        <tissue evidence="1">Muscle</tissue>
    </source>
</reference>
<dbReference type="EMBL" id="SRLO01006064">
    <property type="protein sequence ID" value="TNN29097.1"/>
    <property type="molecule type" value="Genomic_DNA"/>
</dbReference>
<keyword evidence="2" id="KW-1185">Reference proteome</keyword>
<accession>A0A4Z2EJH8</accession>
<protein>
    <submittedName>
        <fullName evidence="1">Uncharacterized protein</fullName>
    </submittedName>
</protein>
<sequence>MESLTEGEIAQIARQQEFVYAAAMFSAARGFPWPAVIRATAVGKVVFPQLGGPGVPGLVSLLRDALSAECLLNLLQAAVGGAADVSTTQLRLEVQLPPTPCPLAEVKKPLQRSTTHKNIYFKLSGESEPRCSHILQ</sequence>
<dbReference type="AlphaFoldDB" id="A0A4Z2EJH8"/>